<gene>
    <name evidence="2" type="ORF">SANT12839_034200</name>
    <name evidence="1" type="ORF">SSPO_067170</name>
</gene>
<dbReference type="EMBL" id="AP019620">
    <property type="protein sequence ID" value="BBJ43999.1"/>
    <property type="molecule type" value="Genomic_DNA"/>
</dbReference>
<evidence type="ECO:0000313" key="1">
    <source>
        <dbReference type="EMBL" id="BBJ43999.1"/>
    </source>
</evidence>
<dbReference type="AlphaFoldDB" id="A0A4D4K7A1"/>
<evidence type="ECO:0000313" key="3">
    <source>
        <dbReference type="Proteomes" id="UP000299290"/>
    </source>
</evidence>
<dbReference type="Proteomes" id="UP000299290">
    <property type="component" value="Unassembled WGS sequence"/>
</dbReference>
<dbReference type="Proteomes" id="UP000463951">
    <property type="component" value="Chromosome"/>
</dbReference>
<reference evidence="3 4" key="1">
    <citation type="journal article" date="2020" name="Int. J. Syst. Evol. Microbiol.">
        <title>Reclassification of Streptomyces castelarensis and Streptomyces sporoclivatus as later heterotypic synonyms of Streptomyces antimycoticus.</title>
        <authorList>
            <person name="Komaki H."/>
            <person name="Tamura T."/>
        </authorList>
    </citation>
    <scope>NUCLEOTIDE SEQUENCE [LARGE SCALE GENOMIC DNA]</scope>
    <source>
        <strain evidence="1 4">NBRC 100767</strain>
        <strain evidence="2 3">NBRC 12839</strain>
    </source>
</reference>
<organism evidence="2 3">
    <name type="scientific">Streptomyces antimycoticus</name>
    <dbReference type="NCBI Taxonomy" id="68175"/>
    <lineage>
        <taxon>Bacteria</taxon>
        <taxon>Bacillati</taxon>
        <taxon>Actinomycetota</taxon>
        <taxon>Actinomycetes</taxon>
        <taxon>Kitasatosporales</taxon>
        <taxon>Streptomycetaceae</taxon>
        <taxon>Streptomyces</taxon>
        <taxon>Streptomyces violaceusniger group</taxon>
    </lineage>
</organism>
<dbReference type="EMBL" id="BJHV01000001">
    <property type="protein sequence ID" value="GDY42538.1"/>
    <property type="molecule type" value="Genomic_DNA"/>
</dbReference>
<accession>A0A4D4K7A1</accession>
<proteinExistence type="predicted"/>
<name>A0A4D4K7A1_9ACTN</name>
<protein>
    <submittedName>
        <fullName evidence="2">Uncharacterized protein</fullName>
    </submittedName>
</protein>
<sequence>MVRGDRLLGGILLGDLGTVGALARAWEGDEPLPATPLLHLLTNDGGS</sequence>
<evidence type="ECO:0000313" key="4">
    <source>
        <dbReference type="Proteomes" id="UP000463951"/>
    </source>
</evidence>
<evidence type="ECO:0000313" key="2">
    <source>
        <dbReference type="EMBL" id="GDY42538.1"/>
    </source>
</evidence>
<keyword evidence="3" id="KW-1185">Reference proteome</keyword>